<evidence type="ECO:0000313" key="5">
    <source>
        <dbReference type="Proteomes" id="UP000594468"/>
    </source>
</evidence>
<dbReference type="PROSITE" id="PS51462">
    <property type="entry name" value="NUDIX"/>
    <property type="match status" value="1"/>
</dbReference>
<feature type="domain" description="Nudix hydrolase" evidence="3">
    <location>
        <begin position="37"/>
        <end position="166"/>
    </location>
</feature>
<dbReference type="CDD" id="cd03424">
    <property type="entry name" value="NUDIX_ADPRase_Nudt5_UGPPase_Nudt14"/>
    <property type="match status" value="1"/>
</dbReference>
<dbReference type="InterPro" id="IPR000086">
    <property type="entry name" value="NUDIX_hydrolase_dom"/>
</dbReference>
<dbReference type="InterPro" id="IPR015797">
    <property type="entry name" value="NUDIX_hydrolase-like_dom_sf"/>
</dbReference>
<dbReference type="GO" id="GO:0016787">
    <property type="term" value="F:hydrolase activity"/>
    <property type="evidence" value="ECO:0007669"/>
    <property type="project" value="UniProtKB-KW"/>
</dbReference>
<evidence type="ECO:0000259" key="3">
    <source>
        <dbReference type="PROSITE" id="PS51462"/>
    </source>
</evidence>
<comment type="cofactor">
    <cofactor evidence="1">
        <name>Mg(2+)</name>
        <dbReference type="ChEBI" id="CHEBI:18420"/>
    </cofactor>
</comment>
<reference evidence="4 5" key="1">
    <citation type="submission" date="2020-02" db="EMBL/GenBank/DDBJ databases">
        <authorList>
            <person name="Zheng R.K."/>
            <person name="Sun C.M."/>
        </authorList>
    </citation>
    <scope>NUCLEOTIDE SEQUENCE [LARGE SCALE GENOMIC DNA]</scope>
    <source>
        <strain evidence="5">rifampicinis</strain>
    </source>
</reference>
<protein>
    <submittedName>
        <fullName evidence="4">NUDIX hydrolase</fullName>
    </submittedName>
</protein>
<accession>A0A7S8E777</accession>
<keyword evidence="2 4" id="KW-0378">Hydrolase</keyword>
<dbReference type="InterPro" id="IPR020084">
    <property type="entry name" value="NUDIX_hydrolase_CS"/>
</dbReference>
<dbReference type="AlphaFoldDB" id="A0A7S8E777"/>
<evidence type="ECO:0000256" key="1">
    <source>
        <dbReference type="ARBA" id="ARBA00001946"/>
    </source>
</evidence>
<dbReference type="GO" id="GO:0005829">
    <property type="term" value="C:cytosol"/>
    <property type="evidence" value="ECO:0007669"/>
    <property type="project" value="TreeGrafter"/>
</dbReference>
<dbReference type="GO" id="GO:0006753">
    <property type="term" value="P:nucleoside phosphate metabolic process"/>
    <property type="evidence" value="ECO:0007669"/>
    <property type="project" value="TreeGrafter"/>
</dbReference>
<evidence type="ECO:0000256" key="2">
    <source>
        <dbReference type="ARBA" id="ARBA00022801"/>
    </source>
</evidence>
<dbReference type="KEGG" id="pmet:G4Y79_18360"/>
<dbReference type="Gene3D" id="3.90.79.10">
    <property type="entry name" value="Nucleoside Triphosphate Pyrophosphohydrolase"/>
    <property type="match status" value="1"/>
</dbReference>
<dbReference type="PROSITE" id="PS00893">
    <property type="entry name" value="NUDIX_BOX"/>
    <property type="match status" value="1"/>
</dbReference>
<proteinExistence type="predicted"/>
<evidence type="ECO:0000313" key="4">
    <source>
        <dbReference type="EMBL" id="QPC81637.1"/>
    </source>
</evidence>
<dbReference type="PANTHER" id="PTHR11839:SF18">
    <property type="entry name" value="NUDIX HYDROLASE DOMAIN-CONTAINING PROTEIN"/>
    <property type="match status" value="1"/>
</dbReference>
<keyword evidence="5" id="KW-1185">Reference proteome</keyword>
<dbReference type="Proteomes" id="UP000594468">
    <property type="component" value="Chromosome"/>
</dbReference>
<gene>
    <name evidence="4" type="ORF">G4Y79_18360</name>
</gene>
<sequence>MDEKILGSTRVYDGKLVKVDKLTVQLPDNATALREVVQHPGAVAIVPIDAENNVLLVRQFRIAANKSLLEIPAGTLEPGEQPDLAAVREMREETGYHPGQIQPIGGIYAAPGYTTEYIHLYYATDLTESPLDQDEDEFIELIRMPYAESLRLIEKGDIEDSKTVAGLLRVAHILGR</sequence>
<name>A0A7S8E777_9CHLR</name>
<organism evidence="4 5">
    <name type="scientific">Phototrophicus methaneseepsis</name>
    <dbReference type="NCBI Taxonomy" id="2710758"/>
    <lineage>
        <taxon>Bacteria</taxon>
        <taxon>Bacillati</taxon>
        <taxon>Chloroflexota</taxon>
        <taxon>Candidatus Thermofontia</taxon>
        <taxon>Phototrophicales</taxon>
        <taxon>Phototrophicaceae</taxon>
        <taxon>Phototrophicus</taxon>
    </lineage>
</organism>
<dbReference type="PANTHER" id="PTHR11839">
    <property type="entry name" value="UDP/ADP-SUGAR PYROPHOSPHATASE"/>
    <property type="match status" value="1"/>
</dbReference>
<dbReference type="FunFam" id="3.90.79.10:FF:000024">
    <property type="entry name" value="ADP-ribose pyrophosphatase"/>
    <property type="match status" value="1"/>
</dbReference>
<dbReference type="EMBL" id="CP062983">
    <property type="protein sequence ID" value="QPC81637.1"/>
    <property type="molecule type" value="Genomic_DNA"/>
</dbReference>
<dbReference type="RefSeq" id="WP_195169708.1">
    <property type="nucleotide sequence ID" value="NZ_CP062983.1"/>
</dbReference>
<dbReference type="GO" id="GO:0019693">
    <property type="term" value="P:ribose phosphate metabolic process"/>
    <property type="evidence" value="ECO:0007669"/>
    <property type="project" value="TreeGrafter"/>
</dbReference>
<dbReference type="Pfam" id="PF00293">
    <property type="entry name" value="NUDIX"/>
    <property type="match status" value="1"/>
</dbReference>
<dbReference type="SUPFAM" id="SSF55811">
    <property type="entry name" value="Nudix"/>
    <property type="match status" value="1"/>
</dbReference>